<name>A0ABP0N3A7_9DINO</name>
<protein>
    <recommendedName>
        <fullName evidence="3">Pentatricopeptide repeat-containing protein, chloroplastic</fullName>
    </recommendedName>
</protein>
<dbReference type="PANTHER" id="PTHR47938:SF35">
    <property type="entry name" value="PENTATRICOPEPTIDE REPEAT-CONTAINING PROTEIN 4, MITOCHONDRIAL-RELATED"/>
    <property type="match status" value="1"/>
</dbReference>
<keyword evidence="2" id="KW-1185">Reference proteome</keyword>
<proteinExistence type="predicted"/>
<gene>
    <name evidence="1" type="ORF">CCMP2556_LOCUS28607</name>
</gene>
<evidence type="ECO:0000313" key="2">
    <source>
        <dbReference type="Proteomes" id="UP001642484"/>
    </source>
</evidence>
<dbReference type="PANTHER" id="PTHR47938">
    <property type="entry name" value="RESPIRATORY COMPLEX I CHAPERONE (CIA84), PUTATIVE (AFU_ORTHOLOGUE AFUA_2G06020)-RELATED"/>
    <property type="match status" value="1"/>
</dbReference>
<evidence type="ECO:0008006" key="3">
    <source>
        <dbReference type="Google" id="ProtNLM"/>
    </source>
</evidence>
<accession>A0ABP0N3A7</accession>
<dbReference type="EMBL" id="CAXAMN010021339">
    <property type="protein sequence ID" value="CAK9058056.1"/>
    <property type="molecule type" value="Genomic_DNA"/>
</dbReference>
<dbReference type="Gene3D" id="1.25.40.10">
    <property type="entry name" value="Tetratricopeptide repeat domain"/>
    <property type="match status" value="5"/>
</dbReference>
<sequence length="570" mass="61711">MSPAPGAMPVLKVDADLYDCSSAIVSFGKARRWSSSLAVLEEMPQRRLWPNAVVCNSAITAVGTAQHTWATLSELLDRAGQVAEGGAERPEVIAYNSAMSSFSKVTRWAQSLASFEALRIHGRQPDSWSFVALLGTVEQRGNAAWSLAVECLEQMHSRRVEAEVMTLTAAMGLCEWQQVLALLKQMRKLSISANIVTSTSAMAACARGSQWPKALDFFTELQGKSQRPTEVTLGALATACEKGQQWKAALQLKHSAPVINVVVLNSVLASMRSSGRWRSGLELLGAPGADTVSFSSVSSICERLRQWEAALQLNILMRRKQVEADSGSWNMLISASGRGAVWETSLQMARSLVLRRVWPTMITTAATIGAAGAGKAWPQALQCLDASLPHGQELLSSALFACEVAQRWTGALQIMEVISLRGHEPDMVRCSSVVSACQGQWLLALELLHQLGAPKDMGLITYAACISACAASLQWLKCLQVLDQMRVCEIEIDVILACDVASTVLQSGHHLPGLLDEVRSSLRSSTTATVSLATALQQSENVLPCLNIVQMQIRPTVEESPARCDAWKRS</sequence>
<dbReference type="Pfam" id="PF01535">
    <property type="entry name" value="PPR"/>
    <property type="match status" value="1"/>
</dbReference>
<dbReference type="Proteomes" id="UP001642484">
    <property type="component" value="Unassembled WGS sequence"/>
</dbReference>
<dbReference type="InterPro" id="IPR002885">
    <property type="entry name" value="PPR_rpt"/>
</dbReference>
<organism evidence="1 2">
    <name type="scientific">Durusdinium trenchii</name>
    <dbReference type="NCBI Taxonomy" id="1381693"/>
    <lineage>
        <taxon>Eukaryota</taxon>
        <taxon>Sar</taxon>
        <taxon>Alveolata</taxon>
        <taxon>Dinophyceae</taxon>
        <taxon>Suessiales</taxon>
        <taxon>Symbiodiniaceae</taxon>
        <taxon>Durusdinium</taxon>
    </lineage>
</organism>
<reference evidence="1 2" key="1">
    <citation type="submission" date="2024-02" db="EMBL/GenBank/DDBJ databases">
        <authorList>
            <person name="Chen Y."/>
            <person name="Shah S."/>
            <person name="Dougan E. K."/>
            <person name="Thang M."/>
            <person name="Chan C."/>
        </authorList>
    </citation>
    <scope>NUCLEOTIDE SEQUENCE [LARGE SCALE GENOMIC DNA]</scope>
</reference>
<dbReference type="InterPro" id="IPR011990">
    <property type="entry name" value="TPR-like_helical_dom_sf"/>
</dbReference>
<comment type="caution">
    <text evidence="1">The sequence shown here is derived from an EMBL/GenBank/DDBJ whole genome shotgun (WGS) entry which is preliminary data.</text>
</comment>
<evidence type="ECO:0000313" key="1">
    <source>
        <dbReference type="EMBL" id="CAK9058056.1"/>
    </source>
</evidence>